<proteinExistence type="predicted"/>
<protein>
    <recommendedName>
        <fullName evidence="4">TNase-like domain-containing protein</fullName>
    </recommendedName>
</protein>
<dbReference type="InterPro" id="IPR016071">
    <property type="entry name" value="Staphylococal_nuclease_OB-fold"/>
</dbReference>
<keyword evidence="3" id="KW-0378">Hydrolase</keyword>
<reference evidence="5" key="1">
    <citation type="submission" date="2018-06" db="EMBL/GenBank/DDBJ databases">
        <authorList>
            <person name="Zhirakovskaya E."/>
        </authorList>
    </citation>
    <scope>NUCLEOTIDE SEQUENCE</scope>
</reference>
<keyword evidence="2" id="KW-0255">Endonuclease</keyword>
<name>A0A3B1D9Z5_9ZZZZ</name>
<dbReference type="Gene3D" id="2.40.50.90">
    <property type="match status" value="1"/>
</dbReference>
<sequence>MRSMRKHLISFFFLFILILLPRSASADLVIVGKAIAVMSGDTLKVLWTGGIEMVRLADIDTPKAGEPQGQEAKWFTEDHTIALTVIVTIKGVDQFGRSVGEVFLEDGRSLNQELVKNGLARWRKKYLDGAIFERLEREAKEKKVGLWGE</sequence>
<evidence type="ECO:0000259" key="4">
    <source>
        <dbReference type="PROSITE" id="PS50830"/>
    </source>
</evidence>
<dbReference type="PROSITE" id="PS50830">
    <property type="entry name" value="TNASE_3"/>
    <property type="match status" value="1"/>
</dbReference>
<dbReference type="GO" id="GO:0016787">
    <property type="term" value="F:hydrolase activity"/>
    <property type="evidence" value="ECO:0007669"/>
    <property type="project" value="UniProtKB-KW"/>
</dbReference>
<dbReference type="SMART" id="SM00318">
    <property type="entry name" value="SNc"/>
    <property type="match status" value="1"/>
</dbReference>
<accession>A0A3B1D9Z5</accession>
<organism evidence="5">
    <name type="scientific">hydrothermal vent metagenome</name>
    <dbReference type="NCBI Taxonomy" id="652676"/>
    <lineage>
        <taxon>unclassified sequences</taxon>
        <taxon>metagenomes</taxon>
        <taxon>ecological metagenomes</taxon>
    </lineage>
</organism>
<gene>
    <name evidence="5" type="ORF">MNBD_NITROSPIRAE01-784</name>
</gene>
<dbReference type="SUPFAM" id="SSF50199">
    <property type="entry name" value="Staphylococcal nuclease"/>
    <property type="match status" value="1"/>
</dbReference>
<feature type="domain" description="TNase-like" evidence="4">
    <location>
        <begin position="28"/>
        <end position="149"/>
    </location>
</feature>
<dbReference type="PANTHER" id="PTHR12302">
    <property type="entry name" value="EBNA2 BINDING PROTEIN P100"/>
    <property type="match status" value="1"/>
</dbReference>
<dbReference type="Pfam" id="PF00565">
    <property type="entry name" value="SNase"/>
    <property type="match status" value="1"/>
</dbReference>
<evidence type="ECO:0000256" key="2">
    <source>
        <dbReference type="ARBA" id="ARBA00022759"/>
    </source>
</evidence>
<dbReference type="InterPro" id="IPR035437">
    <property type="entry name" value="SNase_OB-fold_sf"/>
</dbReference>
<dbReference type="AlphaFoldDB" id="A0A3B1D9Z5"/>
<evidence type="ECO:0000256" key="3">
    <source>
        <dbReference type="ARBA" id="ARBA00022801"/>
    </source>
</evidence>
<dbReference type="GO" id="GO:0004519">
    <property type="term" value="F:endonuclease activity"/>
    <property type="evidence" value="ECO:0007669"/>
    <property type="project" value="UniProtKB-KW"/>
</dbReference>
<dbReference type="PANTHER" id="PTHR12302:SF3">
    <property type="entry name" value="SERINE_THREONINE-PROTEIN KINASE 31"/>
    <property type="match status" value="1"/>
</dbReference>
<keyword evidence="1" id="KW-0540">Nuclease</keyword>
<dbReference type="EMBL" id="UOGF01000040">
    <property type="protein sequence ID" value="VAX28595.1"/>
    <property type="molecule type" value="Genomic_DNA"/>
</dbReference>
<evidence type="ECO:0000256" key="1">
    <source>
        <dbReference type="ARBA" id="ARBA00022722"/>
    </source>
</evidence>
<evidence type="ECO:0000313" key="5">
    <source>
        <dbReference type="EMBL" id="VAX28595.1"/>
    </source>
</evidence>